<dbReference type="OrthoDB" id="9972657at2759"/>
<proteinExistence type="predicted"/>
<keyword evidence="2" id="KW-1185">Reference proteome</keyword>
<name>A0A3P7BM21_SCHSO</name>
<sequence>MDAIESFLWRVYTTPVVYLDLKNIASERQRDREINEGNETRRLDTILRTLVRTCVLSLPSVLQARYGKALNKVRKVTFVQLKPLVEQHTGDDESDLWILGVFKENLQRELPAIEICFD</sequence>
<accession>A0A3P7BM21</accession>
<dbReference type="Proteomes" id="UP000275846">
    <property type="component" value="Unassembled WGS sequence"/>
</dbReference>
<gene>
    <name evidence="1" type="ORF">SSLN_LOCUS1335</name>
</gene>
<evidence type="ECO:0000313" key="2">
    <source>
        <dbReference type="Proteomes" id="UP000275846"/>
    </source>
</evidence>
<dbReference type="STRING" id="70667.A0A3P7BM21"/>
<dbReference type="EMBL" id="UYSU01002497">
    <property type="protein sequence ID" value="VDL87492.1"/>
    <property type="molecule type" value="Genomic_DNA"/>
</dbReference>
<reference evidence="1 2" key="1">
    <citation type="submission" date="2018-11" db="EMBL/GenBank/DDBJ databases">
        <authorList>
            <consortium name="Pathogen Informatics"/>
        </authorList>
    </citation>
    <scope>NUCLEOTIDE SEQUENCE [LARGE SCALE GENOMIC DNA]</scope>
    <source>
        <strain evidence="1 2">NST_G2</strain>
    </source>
</reference>
<organism evidence="1 2">
    <name type="scientific">Schistocephalus solidus</name>
    <name type="common">Tapeworm</name>
    <dbReference type="NCBI Taxonomy" id="70667"/>
    <lineage>
        <taxon>Eukaryota</taxon>
        <taxon>Metazoa</taxon>
        <taxon>Spiralia</taxon>
        <taxon>Lophotrochozoa</taxon>
        <taxon>Platyhelminthes</taxon>
        <taxon>Cestoda</taxon>
        <taxon>Eucestoda</taxon>
        <taxon>Diphyllobothriidea</taxon>
        <taxon>Diphyllobothriidae</taxon>
        <taxon>Schistocephalus</taxon>
    </lineage>
</organism>
<dbReference type="AlphaFoldDB" id="A0A3P7BM21"/>
<evidence type="ECO:0000313" key="1">
    <source>
        <dbReference type="EMBL" id="VDL87492.1"/>
    </source>
</evidence>
<protein>
    <submittedName>
        <fullName evidence="1">Uncharacterized protein</fullName>
    </submittedName>
</protein>